<protein>
    <submittedName>
        <fullName evidence="2">Uncharacterized protein</fullName>
    </submittedName>
</protein>
<dbReference type="AlphaFoldDB" id="A0A4V2K9P5"/>
<feature type="region of interest" description="Disordered" evidence="1">
    <location>
        <begin position="97"/>
        <end position="124"/>
    </location>
</feature>
<accession>A0A4V2K9P5</accession>
<name>A0A4V2K9P5_9APHY</name>
<organism evidence="2 3">
    <name type="scientific">Dichomitus squalens</name>
    <dbReference type="NCBI Taxonomy" id="114155"/>
    <lineage>
        <taxon>Eukaryota</taxon>
        <taxon>Fungi</taxon>
        <taxon>Dikarya</taxon>
        <taxon>Basidiomycota</taxon>
        <taxon>Agaricomycotina</taxon>
        <taxon>Agaricomycetes</taxon>
        <taxon>Polyporales</taxon>
        <taxon>Polyporaceae</taxon>
        <taxon>Dichomitus</taxon>
    </lineage>
</organism>
<evidence type="ECO:0000256" key="1">
    <source>
        <dbReference type="SAM" id="MobiDB-lite"/>
    </source>
</evidence>
<evidence type="ECO:0000313" key="3">
    <source>
        <dbReference type="Proteomes" id="UP000292082"/>
    </source>
</evidence>
<sequence>MTLGAPPSVRDELERLPVTVNATTSALLGKSIISCTLGYRPLQILHGVTVHNRSPLHLGNRTHTTQGSRVEVKSIASRRTPAHITREGSREQACICTNDDTTSGRSGRRDRHVRSTPDARQHTHRRYRQLVSIIVHNASIGGRPRCQIAARVDGWRGEVSGRHERAPR</sequence>
<dbReference type="EMBL" id="ML145085">
    <property type="protein sequence ID" value="TBU64678.1"/>
    <property type="molecule type" value="Genomic_DNA"/>
</dbReference>
<keyword evidence="3" id="KW-1185">Reference proteome</keyword>
<dbReference type="Proteomes" id="UP000292082">
    <property type="component" value="Unassembled WGS sequence"/>
</dbReference>
<evidence type="ECO:0000313" key="2">
    <source>
        <dbReference type="EMBL" id="TBU64678.1"/>
    </source>
</evidence>
<gene>
    <name evidence="2" type="ORF">BD310DRAFT_281197</name>
</gene>
<reference evidence="2 3" key="1">
    <citation type="submission" date="2019-01" db="EMBL/GenBank/DDBJ databases">
        <title>Draft genome sequences of three monokaryotic isolates of the white-rot basidiomycete fungus Dichomitus squalens.</title>
        <authorList>
            <consortium name="DOE Joint Genome Institute"/>
            <person name="Lopez S.C."/>
            <person name="Andreopoulos B."/>
            <person name="Pangilinan J."/>
            <person name="Lipzen A."/>
            <person name="Riley R."/>
            <person name="Ahrendt S."/>
            <person name="Ng V."/>
            <person name="Barry K."/>
            <person name="Daum C."/>
            <person name="Grigoriev I.V."/>
            <person name="Hilden K.S."/>
            <person name="Makela M.R."/>
            <person name="de Vries R.P."/>
        </authorList>
    </citation>
    <scope>NUCLEOTIDE SEQUENCE [LARGE SCALE GENOMIC DNA]</scope>
    <source>
        <strain evidence="2 3">CBS 464.89</strain>
    </source>
</reference>
<proteinExistence type="predicted"/>